<comment type="caution">
    <text evidence="8">The sequence shown here is derived from an EMBL/GenBank/DDBJ whole genome shotgun (WGS) entry which is preliminary data.</text>
</comment>
<dbReference type="InterPro" id="IPR013785">
    <property type="entry name" value="Aldolase_TIM"/>
</dbReference>
<gene>
    <name evidence="8" type="ORF">A1O5_01776</name>
</gene>
<comment type="pathway">
    <text evidence="1">Metabolic intermediate metabolism; (S)-3-hydroxy-3-methylglutaryl-CoA degradation; acetoacetate from (S)-3-hydroxy-3-methylglutaryl-CoA: step 1/1.</text>
</comment>
<accession>W9XCN5</accession>
<evidence type="ECO:0000259" key="7">
    <source>
        <dbReference type="Pfam" id="PF00682"/>
    </source>
</evidence>
<comment type="catalytic activity">
    <reaction evidence="6">
        <text>(3S)-3-hydroxy-3-methylglutaryl-CoA = acetoacetate + acetyl-CoA</text>
        <dbReference type="Rhea" id="RHEA:24404"/>
        <dbReference type="ChEBI" id="CHEBI:13705"/>
        <dbReference type="ChEBI" id="CHEBI:43074"/>
        <dbReference type="ChEBI" id="CHEBI:57288"/>
        <dbReference type="EC" id="4.1.3.4"/>
    </reaction>
</comment>
<dbReference type="EC" id="4.1.3.4" evidence="3"/>
<dbReference type="eggNOG" id="KOG2368">
    <property type="taxonomic scope" value="Eukaryota"/>
</dbReference>
<dbReference type="GO" id="GO:0004419">
    <property type="term" value="F:hydroxymethylglutaryl-CoA lyase activity"/>
    <property type="evidence" value="ECO:0007669"/>
    <property type="project" value="UniProtKB-EC"/>
</dbReference>
<dbReference type="STRING" id="1182543.W9XCN5"/>
<dbReference type="GO" id="GO:0046951">
    <property type="term" value="P:ketone body biosynthetic process"/>
    <property type="evidence" value="ECO:0007669"/>
    <property type="project" value="TreeGrafter"/>
</dbReference>
<keyword evidence="4" id="KW-0479">Metal-binding</keyword>
<dbReference type="PANTHER" id="PTHR42738:SF7">
    <property type="entry name" value="HYDROXYMETHYLGLUTARYL-COA LYASE"/>
    <property type="match status" value="1"/>
</dbReference>
<organism evidence="8 9">
    <name type="scientific">Cladophialophora psammophila CBS 110553</name>
    <dbReference type="NCBI Taxonomy" id="1182543"/>
    <lineage>
        <taxon>Eukaryota</taxon>
        <taxon>Fungi</taxon>
        <taxon>Dikarya</taxon>
        <taxon>Ascomycota</taxon>
        <taxon>Pezizomycotina</taxon>
        <taxon>Eurotiomycetes</taxon>
        <taxon>Chaetothyriomycetidae</taxon>
        <taxon>Chaetothyriales</taxon>
        <taxon>Herpotrichiellaceae</taxon>
        <taxon>Cladophialophora</taxon>
    </lineage>
</organism>
<keyword evidence="5 8" id="KW-0456">Lyase</keyword>
<dbReference type="Pfam" id="PF00682">
    <property type="entry name" value="HMGL-like"/>
    <property type="match status" value="1"/>
</dbReference>
<name>W9XCN5_9EURO</name>
<sequence>MKVTSCRPNLRLTVIASGCCRAPLLGRRDARRIIARNLSSSVRIIEVGPRDGLQNIKSKVPPSVKVDLVNRLAAAGLTDIEATSFVSPKWIPQLSDGEQVMDQIMPLTEQKPVRLSFLTPNLKGFERALAAGAKEMVVFASATEAFSK</sequence>
<evidence type="ECO:0000256" key="1">
    <source>
        <dbReference type="ARBA" id="ARBA00005143"/>
    </source>
</evidence>
<dbReference type="UniPathway" id="UPA00896">
    <property type="reaction ID" value="UER00863"/>
</dbReference>
<dbReference type="Gene3D" id="3.20.20.70">
    <property type="entry name" value="Aldolase class I"/>
    <property type="match status" value="1"/>
</dbReference>
<keyword evidence="9" id="KW-1185">Reference proteome</keyword>
<evidence type="ECO:0000256" key="2">
    <source>
        <dbReference type="ARBA" id="ARBA00009405"/>
    </source>
</evidence>
<feature type="domain" description="Pyruvate carboxyltransferase" evidence="7">
    <location>
        <begin position="42"/>
        <end position="147"/>
    </location>
</feature>
<dbReference type="InterPro" id="IPR043594">
    <property type="entry name" value="HMGL"/>
</dbReference>
<dbReference type="PANTHER" id="PTHR42738">
    <property type="entry name" value="HYDROXYMETHYLGLUTARYL-COA LYASE"/>
    <property type="match status" value="1"/>
</dbReference>
<dbReference type="SUPFAM" id="SSF51569">
    <property type="entry name" value="Aldolase"/>
    <property type="match status" value="1"/>
</dbReference>
<evidence type="ECO:0000313" key="8">
    <source>
        <dbReference type="EMBL" id="EXJ75080.1"/>
    </source>
</evidence>
<comment type="similarity">
    <text evidence="2">Belongs to the HMG-CoA lyase family.</text>
</comment>
<dbReference type="Proteomes" id="UP000019471">
    <property type="component" value="Unassembled WGS sequence"/>
</dbReference>
<dbReference type="AlphaFoldDB" id="W9XCN5"/>
<evidence type="ECO:0000256" key="5">
    <source>
        <dbReference type="ARBA" id="ARBA00023239"/>
    </source>
</evidence>
<dbReference type="GO" id="GO:0046872">
    <property type="term" value="F:metal ion binding"/>
    <property type="evidence" value="ECO:0007669"/>
    <property type="project" value="UniProtKB-KW"/>
</dbReference>
<dbReference type="RefSeq" id="XP_007740582.1">
    <property type="nucleotide sequence ID" value="XM_007742392.1"/>
</dbReference>
<evidence type="ECO:0000256" key="6">
    <source>
        <dbReference type="ARBA" id="ARBA00049877"/>
    </source>
</evidence>
<evidence type="ECO:0000256" key="3">
    <source>
        <dbReference type="ARBA" id="ARBA00012910"/>
    </source>
</evidence>
<dbReference type="GO" id="GO:0006552">
    <property type="term" value="P:L-leucine catabolic process"/>
    <property type="evidence" value="ECO:0007669"/>
    <property type="project" value="TreeGrafter"/>
</dbReference>
<dbReference type="HOGENOM" id="CLU_120950_1_0_1"/>
<reference evidence="8 9" key="1">
    <citation type="submission" date="2013-03" db="EMBL/GenBank/DDBJ databases">
        <title>The Genome Sequence of Cladophialophora psammophila CBS 110553.</title>
        <authorList>
            <consortium name="The Broad Institute Genomics Platform"/>
            <person name="Cuomo C."/>
            <person name="de Hoog S."/>
            <person name="Gorbushina A."/>
            <person name="Walker B."/>
            <person name="Young S.K."/>
            <person name="Zeng Q."/>
            <person name="Gargeya S."/>
            <person name="Fitzgerald M."/>
            <person name="Haas B."/>
            <person name="Abouelleil A."/>
            <person name="Allen A.W."/>
            <person name="Alvarado L."/>
            <person name="Arachchi H.M."/>
            <person name="Berlin A.M."/>
            <person name="Chapman S.B."/>
            <person name="Gainer-Dewar J."/>
            <person name="Goldberg J."/>
            <person name="Griggs A."/>
            <person name="Gujja S."/>
            <person name="Hansen M."/>
            <person name="Howarth C."/>
            <person name="Imamovic A."/>
            <person name="Ireland A."/>
            <person name="Larimer J."/>
            <person name="McCowan C."/>
            <person name="Murphy C."/>
            <person name="Pearson M."/>
            <person name="Poon T.W."/>
            <person name="Priest M."/>
            <person name="Roberts A."/>
            <person name="Saif S."/>
            <person name="Shea T."/>
            <person name="Sisk P."/>
            <person name="Sykes S."/>
            <person name="Wortman J."/>
            <person name="Nusbaum C."/>
            <person name="Birren B."/>
        </authorList>
    </citation>
    <scope>NUCLEOTIDE SEQUENCE [LARGE SCALE GENOMIC DNA]</scope>
    <source>
        <strain evidence="8 9">CBS 110553</strain>
    </source>
</reference>
<dbReference type="OrthoDB" id="10253869at2759"/>
<dbReference type="GeneID" id="19186509"/>
<protein>
    <recommendedName>
        <fullName evidence="3">hydroxymethylglutaryl-CoA lyase</fullName>
        <ecNumber evidence="3">4.1.3.4</ecNumber>
    </recommendedName>
</protein>
<evidence type="ECO:0000313" key="9">
    <source>
        <dbReference type="Proteomes" id="UP000019471"/>
    </source>
</evidence>
<dbReference type="InterPro" id="IPR000891">
    <property type="entry name" value="PYR_CT"/>
</dbReference>
<proteinExistence type="inferred from homology"/>
<dbReference type="EMBL" id="AMGX01000002">
    <property type="protein sequence ID" value="EXJ75080.1"/>
    <property type="molecule type" value="Genomic_DNA"/>
</dbReference>
<evidence type="ECO:0000256" key="4">
    <source>
        <dbReference type="ARBA" id="ARBA00022723"/>
    </source>
</evidence>